<sequence>MRIVKEDLGLRLFKISKVEELSLAQKGNRLTRSRAQLKRAASGELENMDNIPDFLSPTQWPASSPDLSPMDFSIWSTLEPEACSTPAPSVEVLKVRFCKAWLKIPQNTFREACHDFKRRMSLVINARGGHSENFY</sequence>
<dbReference type="EMBL" id="KN726975">
    <property type="protein sequence ID" value="KIH66760.1"/>
    <property type="molecule type" value="Genomic_DNA"/>
</dbReference>
<dbReference type="AlphaFoldDB" id="A0A0C2GZ28"/>
<accession>A0A0C2GZ28</accession>
<dbReference type="Proteomes" id="UP000054047">
    <property type="component" value="Unassembled WGS sequence"/>
</dbReference>
<keyword evidence="2" id="KW-1185">Reference proteome</keyword>
<gene>
    <name evidence="1" type="ORF">ANCDUO_02912</name>
</gene>
<dbReference type="GO" id="GO:0003676">
    <property type="term" value="F:nucleic acid binding"/>
    <property type="evidence" value="ECO:0007669"/>
    <property type="project" value="InterPro"/>
</dbReference>
<dbReference type="OrthoDB" id="5820972at2759"/>
<dbReference type="PANTHER" id="PTHR46068:SF1">
    <property type="entry name" value="TRANSPOSASE IS30-LIKE HTH DOMAIN-CONTAINING PROTEIN"/>
    <property type="match status" value="1"/>
</dbReference>
<name>A0A0C2GZ28_9BILA</name>
<dbReference type="Gene3D" id="3.30.420.10">
    <property type="entry name" value="Ribonuclease H-like superfamily/Ribonuclease H"/>
    <property type="match status" value="1"/>
</dbReference>
<reference evidence="1 2" key="1">
    <citation type="submission" date="2013-12" db="EMBL/GenBank/DDBJ databases">
        <title>Draft genome of the parsitic nematode Ancylostoma duodenale.</title>
        <authorList>
            <person name="Mitreva M."/>
        </authorList>
    </citation>
    <scope>NUCLEOTIDE SEQUENCE [LARGE SCALE GENOMIC DNA]</scope>
    <source>
        <strain evidence="1 2">Zhejiang</strain>
    </source>
</reference>
<dbReference type="InterPro" id="IPR036397">
    <property type="entry name" value="RNaseH_sf"/>
</dbReference>
<evidence type="ECO:0000313" key="1">
    <source>
        <dbReference type="EMBL" id="KIH66760.1"/>
    </source>
</evidence>
<organism evidence="1 2">
    <name type="scientific">Ancylostoma duodenale</name>
    <dbReference type="NCBI Taxonomy" id="51022"/>
    <lineage>
        <taxon>Eukaryota</taxon>
        <taxon>Metazoa</taxon>
        <taxon>Ecdysozoa</taxon>
        <taxon>Nematoda</taxon>
        <taxon>Chromadorea</taxon>
        <taxon>Rhabditida</taxon>
        <taxon>Rhabditina</taxon>
        <taxon>Rhabditomorpha</taxon>
        <taxon>Strongyloidea</taxon>
        <taxon>Ancylostomatidae</taxon>
        <taxon>Ancylostomatinae</taxon>
        <taxon>Ancylostoma</taxon>
    </lineage>
</organism>
<dbReference type="PANTHER" id="PTHR46068">
    <property type="entry name" value="PROTEIN CBG27172"/>
    <property type="match status" value="1"/>
</dbReference>
<protein>
    <submittedName>
        <fullName evidence="1">Uncharacterized protein</fullName>
    </submittedName>
</protein>
<evidence type="ECO:0000313" key="2">
    <source>
        <dbReference type="Proteomes" id="UP000054047"/>
    </source>
</evidence>
<proteinExistence type="predicted"/>